<evidence type="ECO:0000313" key="1">
    <source>
        <dbReference type="EMBL" id="KAK8880425.1"/>
    </source>
</evidence>
<dbReference type="InterPro" id="IPR036770">
    <property type="entry name" value="Ankyrin_rpt-contain_sf"/>
</dbReference>
<organism evidence="1 2">
    <name type="scientific">Tritrichomonas musculus</name>
    <dbReference type="NCBI Taxonomy" id="1915356"/>
    <lineage>
        <taxon>Eukaryota</taxon>
        <taxon>Metamonada</taxon>
        <taxon>Parabasalia</taxon>
        <taxon>Tritrichomonadida</taxon>
        <taxon>Tritrichomonadidae</taxon>
        <taxon>Tritrichomonas</taxon>
    </lineage>
</organism>
<dbReference type="SUPFAM" id="SSF48403">
    <property type="entry name" value="Ankyrin repeat"/>
    <property type="match status" value="1"/>
</dbReference>
<reference evidence="1 2" key="1">
    <citation type="submission" date="2024-04" db="EMBL/GenBank/DDBJ databases">
        <title>Tritrichomonas musculus Genome.</title>
        <authorList>
            <person name="Alves-Ferreira E."/>
            <person name="Grigg M."/>
            <person name="Lorenzi H."/>
            <person name="Galac M."/>
        </authorList>
    </citation>
    <scope>NUCLEOTIDE SEQUENCE [LARGE SCALE GENOMIC DNA]</scope>
    <source>
        <strain evidence="1 2">EAF2021</strain>
    </source>
</reference>
<proteinExistence type="predicted"/>
<accession>A0ABR2JNL7</accession>
<evidence type="ECO:0008006" key="3">
    <source>
        <dbReference type="Google" id="ProtNLM"/>
    </source>
</evidence>
<name>A0ABR2JNL7_9EUKA</name>
<comment type="caution">
    <text evidence="1">The sequence shown here is derived from an EMBL/GenBank/DDBJ whole genome shotgun (WGS) entry which is preliminary data.</text>
</comment>
<gene>
    <name evidence="1" type="ORF">M9Y10_003097</name>
</gene>
<dbReference type="Proteomes" id="UP001470230">
    <property type="component" value="Unassembled WGS sequence"/>
</dbReference>
<keyword evidence="2" id="KW-1185">Reference proteome</keyword>
<dbReference type="EMBL" id="JAPFFF010000010">
    <property type="protein sequence ID" value="KAK8880425.1"/>
    <property type="molecule type" value="Genomic_DNA"/>
</dbReference>
<sequence length="345" mass="40988">MAFSAYIEKLSSIQKELLSYLEDLNNNEDDFQAFLDSLKKSEIMNNKKDFEIFLYSLLTISNNHHRHANFFTKIEQILKSLSNDIKNNFTKSEIFNLFKENKKIILFLIEEGILINDDSFLTQVIEHSNKEKDYLYYFYPEMLPNPPEKFNENRKIGENSSYICSLIRQDLVEEFVSYINKINLKLIENVEPSIFETNKFLIGKKVSLIQYAAFFGSIQIFQYLRYNNVKLSPSLWLFAIHSNNAEMINLLEESQIKPDDDTYKKCFNEAVKCHHNDIANYFSDYFLQQQCSNYYSTIKYYNFSLIQNHNKINEFFLFGLCKKDYVNMVELLLNEKEIDINKEII</sequence>
<protein>
    <recommendedName>
        <fullName evidence="3">DUF3447 domain-containing protein</fullName>
    </recommendedName>
</protein>
<evidence type="ECO:0000313" key="2">
    <source>
        <dbReference type="Proteomes" id="UP001470230"/>
    </source>
</evidence>